<reference evidence="6 7" key="1">
    <citation type="submission" date="2024-02" db="EMBL/GenBank/DDBJ databases">
        <title>De novo assembly and annotation of 12 fungi associated with fruit tree decline syndrome in Ontario, Canada.</title>
        <authorList>
            <person name="Sulman M."/>
            <person name="Ellouze W."/>
            <person name="Ilyukhin E."/>
        </authorList>
    </citation>
    <scope>NUCLEOTIDE SEQUENCE [LARGE SCALE GENOMIC DNA]</scope>
    <source>
        <strain evidence="6 7">M169</strain>
    </source>
</reference>
<dbReference type="PANTHER" id="PTHR22812">
    <property type="entry name" value="CHROMOBOX PROTEIN"/>
    <property type="match status" value="1"/>
</dbReference>
<evidence type="ECO:0000259" key="5">
    <source>
        <dbReference type="PROSITE" id="PS50013"/>
    </source>
</evidence>
<dbReference type="InterPro" id="IPR036770">
    <property type="entry name" value="Ankyrin_rpt-contain_sf"/>
</dbReference>
<dbReference type="Pfam" id="PF00385">
    <property type="entry name" value="Chromo"/>
    <property type="match status" value="1"/>
</dbReference>
<dbReference type="PROSITE" id="PS50013">
    <property type="entry name" value="CHROMO_2"/>
    <property type="match status" value="1"/>
</dbReference>
<comment type="caution">
    <text evidence="6">The sequence shown here is derived from an EMBL/GenBank/DDBJ whole genome shotgun (WGS) entry which is preliminary data.</text>
</comment>
<evidence type="ECO:0000256" key="3">
    <source>
        <dbReference type="ARBA" id="ARBA00023242"/>
    </source>
</evidence>
<accession>A0ABR1PDG7</accession>
<organism evidence="6 7">
    <name type="scientific">Diaporthe eres</name>
    <name type="common">Phomopsis oblonga</name>
    <dbReference type="NCBI Taxonomy" id="83184"/>
    <lineage>
        <taxon>Eukaryota</taxon>
        <taxon>Fungi</taxon>
        <taxon>Dikarya</taxon>
        <taxon>Ascomycota</taxon>
        <taxon>Pezizomycotina</taxon>
        <taxon>Sordariomycetes</taxon>
        <taxon>Sordariomycetidae</taxon>
        <taxon>Diaporthales</taxon>
        <taxon>Diaporthaceae</taxon>
        <taxon>Diaporthe</taxon>
        <taxon>Diaporthe eres species complex</taxon>
    </lineage>
</organism>
<comment type="subcellular location">
    <subcellularLocation>
        <location evidence="1">Nucleus</location>
    </subcellularLocation>
</comment>
<comment type="subunit">
    <text evidence="2">Component of the NuA4 histone acetyltransferase complex.</text>
</comment>
<dbReference type="SUPFAM" id="SSF48403">
    <property type="entry name" value="Ankyrin repeat"/>
    <property type="match status" value="1"/>
</dbReference>
<gene>
    <name evidence="6" type="primary">cec-3</name>
    <name evidence="6" type="ORF">SLS63_004638</name>
</gene>
<dbReference type="Gene3D" id="2.40.50.40">
    <property type="match status" value="1"/>
</dbReference>
<protein>
    <submittedName>
        <fullName evidence="6">Chromatin organization modifier domain</fullName>
    </submittedName>
</protein>
<dbReference type="InterPro" id="IPR023779">
    <property type="entry name" value="Chromodomain_CS"/>
</dbReference>
<dbReference type="InterPro" id="IPR051219">
    <property type="entry name" value="Heterochromatin_chromo-domain"/>
</dbReference>
<dbReference type="Proteomes" id="UP001430848">
    <property type="component" value="Unassembled WGS sequence"/>
</dbReference>
<sequence length="502" mass="56439">MTQVDASTNSSVPLSHGLTGLHLAVLANDYAKVRKIVGDGEIGIDVPTATGTTALMLAALYGRSNIFFFLAGYNASSTMKDSYQYSARHYVDPQSPFLKDLIREYNTIASSEPDRAGRRHISRELKARRHERKEAYDLGRARGRAEAQAQAKSRDQAQIQLQTSANMDHLNIQQPSKDSSLHLVFLRSLDGKLQVVMEGRQVAIAEHGTIGRKCTGFIYAGDENDSYKFAISGWGRAIQDKNAVFRNVLNSREYTELAMRVAALFDFELKSSNYDLFLKMLTQKTGLIFRCQSHDWYTYGKRSKLRPLPNGSCEQVTEATKGSGLDDDEDIFEDEIGIFDSDDIMETNLQGIFEDHEGKSLMARDDPVTSATPSNARPVIMRQQVLREPVYFEKRGSPVDEEPKHVDPGYYKPNVTPTSKKAQALPTPESHTRLTEIPRITVSSVEDILQSREEDGVRLFLVKWKGYPPDNNTWEPERNLINASDAINKFWEELRAAESNDG</sequence>
<evidence type="ECO:0000313" key="7">
    <source>
        <dbReference type="Proteomes" id="UP001430848"/>
    </source>
</evidence>
<feature type="domain" description="Chromo" evidence="5">
    <location>
        <begin position="443"/>
        <end position="502"/>
    </location>
</feature>
<dbReference type="InterPro" id="IPR023780">
    <property type="entry name" value="Chromo_domain"/>
</dbReference>
<evidence type="ECO:0000256" key="4">
    <source>
        <dbReference type="SAM" id="MobiDB-lite"/>
    </source>
</evidence>
<dbReference type="PROSITE" id="PS00598">
    <property type="entry name" value="CHROMO_1"/>
    <property type="match status" value="1"/>
</dbReference>
<dbReference type="EMBL" id="JAKNSF020000017">
    <property type="protein sequence ID" value="KAK7733852.1"/>
    <property type="molecule type" value="Genomic_DNA"/>
</dbReference>
<name>A0ABR1PDG7_DIAER</name>
<keyword evidence="3" id="KW-0539">Nucleus</keyword>
<dbReference type="InterPro" id="IPR016197">
    <property type="entry name" value="Chromo-like_dom_sf"/>
</dbReference>
<evidence type="ECO:0000313" key="6">
    <source>
        <dbReference type="EMBL" id="KAK7733852.1"/>
    </source>
</evidence>
<keyword evidence="7" id="KW-1185">Reference proteome</keyword>
<dbReference type="Gene3D" id="1.25.40.20">
    <property type="entry name" value="Ankyrin repeat-containing domain"/>
    <property type="match status" value="1"/>
</dbReference>
<dbReference type="SMART" id="SM00298">
    <property type="entry name" value="CHROMO"/>
    <property type="match status" value="1"/>
</dbReference>
<dbReference type="CDD" id="cd00024">
    <property type="entry name" value="CD_CSD"/>
    <property type="match status" value="1"/>
</dbReference>
<evidence type="ECO:0000256" key="2">
    <source>
        <dbReference type="ARBA" id="ARBA00011353"/>
    </source>
</evidence>
<feature type="compositionally biased region" description="Basic and acidic residues" evidence="4">
    <location>
        <begin position="396"/>
        <end position="407"/>
    </location>
</feature>
<dbReference type="InterPro" id="IPR000953">
    <property type="entry name" value="Chromo/chromo_shadow_dom"/>
</dbReference>
<evidence type="ECO:0000256" key="1">
    <source>
        <dbReference type="ARBA" id="ARBA00004123"/>
    </source>
</evidence>
<proteinExistence type="predicted"/>
<dbReference type="SUPFAM" id="SSF54160">
    <property type="entry name" value="Chromo domain-like"/>
    <property type="match status" value="1"/>
</dbReference>
<feature type="region of interest" description="Disordered" evidence="4">
    <location>
        <begin position="396"/>
        <end position="430"/>
    </location>
</feature>